<feature type="compositionally biased region" description="Pro residues" evidence="1">
    <location>
        <begin position="132"/>
        <end position="153"/>
    </location>
</feature>
<feature type="region of interest" description="Disordered" evidence="1">
    <location>
        <begin position="1"/>
        <end position="257"/>
    </location>
</feature>
<feature type="compositionally biased region" description="Basic and acidic residues" evidence="1">
    <location>
        <begin position="79"/>
        <end position="89"/>
    </location>
</feature>
<evidence type="ECO:0000256" key="1">
    <source>
        <dbReference type="SAM" id="MobiDB-lite"/>
    </source>
</evidence>
<evidence type="ECO:0000313" key="3">
    <source>
        <dbReference type="Proteomes" id="UP001597260"/>
    </source>
</evidence>
<proteinExistence type="predicted"/>
<dbReference type="Proteomes" id="UP001597260">
    <property type="component" value="Unassembled WGS sequence"/>
</dbReference>
<name>A0ABW3YNG0_9ACTN</name>
<reference evidence="3" key="1">
    <citation type="journal article" date="2019" name="Int. J. Syst. Evol. Microbiol.">
        <title>The Global Catalogue of Microorganisms (GCM) 10K type strain sequencing project: providing services to taxonomists for standard genome sequencing and annotation.</title>
        <authorList>
            <consortium name="The Broad Institute Genomics Platform"/>
            <consortium name="The Broad Institute Genome Sequencing Center for Infectious Disease"/>
            <person name="Wu L."/>
            <person name="Ma J."/>
        </authorList>
    </citation>
    <scope>NUCLEOTIDE SEQUENCE [LARGE SCALE GENOMIC DNA]</scope>
    <source>
        <strain evidence="3">JCM 31037</strain>
    </source>
</reference>
<sequence length="257" mass="26209">MRSRGADRPEDGHDERRDPPAKSRRWGRARPENPAEEPVSGEELGWIADLRTAKQQRSNLGPGAADDAVPAPPMEEFPTGEHRGGRRAPEAGPPAGAPAEGRFRRSAETTAGQPVVPGGQQPVVPRSGNAPPAVPPPVADTPPQRPGPSPRYPNPASGGAHSADRDTTGSIPGPFHHSAPPSHPTPPSHSAPVPPSHSVPPSHPVPPPSVAGRVQPPQPGRVPPPGGAPAGRVPSPGPSPAAPAPAPEPPVPGRPDG</sequence>
<comment type="caution">
    <text evidence="2">The sequence shown here is derived from an EMBL/GenBank/DDBJ whole genome shotgun (WGS) entry which is preliminary data.</text>
</comment>
<keyword evidence="3" id="KW-1185">Reference proteome</keyword>
<feature type="non-terminal residue" evidence="2">
    <location>
        <position position="257"/>
    </location>
</feature>
<dbReference type="EMBL" id="JBHTMP010000114">
    <property type="protein sequence ID" value="MFD1326064.1"/>
    <property type="molecule type" value="Genomic_DNA"/>
</dbReference>
<feature type="compositionally biased region" description="Basic and acidic residues" evidence="1">
    <location>
        <begin position="1"/>
        <end position="21"/>
    </location>
</feature>
<evidence type="ECO:0000313" key="2">
    <source>
        <dbReference type="EMBL" id="MFD1326064.1"/>
    </source>
</evidence>
<accession>A0ABW3YNG0</accession>
<gene>
    <name evidence="2" type="ORF">ACFQ4H_33805</name>
</gene>
<feature type="compositionally biased region" description="Pro residues" evidence="1">
    <location>
        <begin position="235"/>
        <end position="257"/>
    </location>
</feature>
<feature type="compositionally biased region" description="Pro residues" evidence="1">
    <location>
        <begin position="181"/>
        <end position="209"/>
    </location>
</feature>
<feature type="compositionally biased region" description="Pro residues" evidence="1">
    <location>
        <begin position="216"/>
        <end position="227"/>
    </location>
</feature>
<protein>
    <recommendedName>
        <fullName evidence="4">WAS/WASL-interacting protein</fullName>
    </recommendedName>
</protein>
<organism evidence="2 3">
    <name type="scientific">Micromonospora sonneratiae</name>
    <dbReference type="NCBI Taxonomy" id="1184706"/>
    <lineage>
        <taxon>Bacteria</taxon>
        <taxon>Bacillati</taxon>
        <taxon>Actinomycetota</taxon>
        <taxon>Actinomycetes</taxon>
        <taxon>Micromonosporales</taxon>
        <taxon>Micromonosporaceae</taxon>
        <taxon>Micromonospora</taxon>
    </lineage>
</organism>
<feature type="compositionally biased region" description="Low complexity" evidence="1">
    <location>
        <begin position="112"/>
        <end position="125"/>
    </location>
</feature>
<evidence type="ECO:0008006" key="4">
    <source>
        <dbReference type="Google" id="ProtNLM"/>
    </source>
</evidence>